<gene>
    <name evidence="1" type="ORF">ACOC_LOCUS2996</name>
</gene>
<name>A0A0R3PFM4_ANGCS</name>
<organism evidence="3">
    <name type="scientific">Angiostrongylus costaricensis</name>
    <name type="common">Nematode worm</name>
    <dbReference type="NCBI Taxonomy" id="334426"/>
    <lineage>
        <taxon>Eukaryota</taxon>
        <taxon>Metazoa</taxon>
        <taxon>Ecdysozoa</taxon>
        <taxon>Nematoda</taxon>
        <taxon>Chromadorea</taxon>
        <taxon>Rhabditida</taxon>
        <taxon>Rhabditina</taxon>
        <taxon>Rhabditomorpha</taxon>
        <taxon>Strongyloidea</taxon>
        <taxon>Metastrongylidae</taxon>
        <taxon>Angiostrongylus</taxon>
    </lineage>
</organism>
<dbReference type="WBParaSite" id="ACOC_0000299501-mRNA-1">
    <property type="protein sequence ID" value="ACOC_0000299501-mRNA-1"/>
    <property type="gene ID" value="ACOC_0000299501"/>
</dbReference>
<accession>A0A0R3PFM4</accession>
<dbReference type="Proteomes" id="UP000267027">
    <property type="component" value="Unassembled WGS sequence"/>
</dbReference>
<protein>
    <submittedName>
        <fullName evidence="1 3">Uncharacterized protein</fullName>
    </submittedName>
</protein>
<evidence type="ECO:0000313" key="3">
    <source>
        <dbReference type="WBParaSite" id="ACOC_0000299501-mRNA-1"/>
    </source>
</evidence>
<evidence type="ECO:0000313" key="2">
    <source>
        <dbReference type="Proteomes" id="UP000267027"/>
    </source>
</evidence>
<evidence type="ECO:0000313" key="1">
    <source>
        <dbReference type="EMBL" id="VDM54581.1"/>
    </source>
</evidence>
<reference evidence="1 2" key="2">
    <citation type="submission" date="2018-11" db="EMBL/GenBank/DDBJ databases">
        <authorList>
            <consortium name="Pathogen Informatics"/>
        </authorList>
    </citation>
    <scope>NUCLEOTIDE SEQUENCE [LARGE SCALE GENOMIC DNA]</scope>
    <source>
        <strain evidence="1 2">Costa Rica</strain>
    </source>
</reference>
<sequence length="146" mass="16407">MCKDLFKFEEDDHDGDVDEEHGARDYMNTMKITDAENCDFTAEKLGSGCTQPILKNTVKTQPPLQLVPMQTVEGGAEGADYENEGNNEILDRHAGMVERIGENGDVTIKAVTVFSVLWNQKEVLVLTARSRSSCKRRRRRRLQGSC</sequence>
<dbReference type="AlphaFoldDB" id="A0A0R3PFM4"/>
<reference evidence="3" key="1">
    <citation type="submission" date="2017-02" db="UniProtKB">
        <authorList>
            <consortium name="WormBaseParasite"/>
        </authorList>
    </citation>
    <scope>IDENTIFICATION</scope>
</reference>
<dbReference type="EMBL" id="UYYA01000740">
    <property type="protein sequence ID" value="VDM54581.1"/>
    <property type="molecule type" value="Genomic_DNA"/>
</dbReference>
<proteinExistence type="predicted"/>
<keyword evidence="2" id="KW-1185">Reference proteome</keyword>